<keyword evidence="5" id="KW-1185">Reference proteome</keyword>
<name>D4DR47_NEIEG</name>
<dbReference type="EMBL" id="CP007726">
    <property type="protein sequence ID" value="AJE18138.1"/>
    <property type="molecule type" value="Genomic_DNA"/>
</dbReference>
<feature type="region of interest" description="Disordered" evidence="1">
    <location>
        <begin position="171"/>
        <end position="193"/>
    </location>
</feature>
<evidence type="ECO:0000313" key="5">
    <source>
        <dbReference type="Proteomes" id="UP000031392"/>
    </source>
</evidence>
<reference evidence="5" key="2">
    <citation type="submission" date="2014-05" db="EMBL/GenBank/DDBJ databases">
        <title>Complete Genome sequence of Neisseria elongata subsp. glycolytica.</title>
        <authorList>
            <person name="Veyrier F.J."/>
            <person name="Taha M.-K."/>
        </authorList>
    </citation>
    <scope>NUCLEOTIDE SEQUENCE [LARGE SCALE GENOMIC DNA]</scope>
    <source>
        <strain evidence="5">ATCC 29315</strain>
    </source>
</reference>
<feature type="compositionally biased region" description="Basic and acidic residues" evidence="1">
    <location>
        <begin position="173"/>
        <end position="183"/>
    </location>
</feature>
<dbReference type="Proteomes" id="UP000005536">
    <property type="component" value="Unassembled WGS sequence"/>
</dbReference>
<organism evidence="3 4">
    <name type="scientific">Neisseria elongata subsp. glycolytica ATCC 29315</name>
    <dbReference type="NCBI Taxonomy" id="546263"/>
    <lineage>
        <taxon>Bacteria</taxon>
        <taxon>Pseudomonadati</taxon>
        <taxon>Pseudomonadota</taxon>
        <taxon>Betaproteobacteria</taxon>
        <taxon>Neisseriales</taxon>
        <taxon>Neisseriaceae</taxon>
        <taxon>Neisseria</taxon>
    </lineage>
</organism>
<dbReference type="PATRIC" id="fig|546263.7.peg.854"/>
<dbReference type="HOGENOM" id="CLU_1600131_0_0_4"/>
<dbReference type="STRING" id="546263.NELON_04040"/>
<dbReference type="AlphaFoldDB" id="D4DR47"/>
<reference evidence="2 5" key="3">
    <citation type="journal article" date="2015" name="PLoS Genet.">
        <title>Common Cell Shape Evolution of Two Nasopharyngeal Pathogens.</title>
        <authorList>
            <person name="Veyrier F.J."/>
            <person name="Biais N."/>
            <person name="Morales P."/>
            <person name="Belkacem N."/>
            <person name="Guilhen C."/>
            <person name="Ranjeva S."/>
            <person name="Sismeiro O."/>
            <person name="Pehau-Arnaudet G."/>
            <person name="Rocha E.P."/>
            <person name="Werts C."/>
            <person name="Taha M.K."/>
            <person name="Boneca I.G."/>
        </authorList>
    </citation>
    <scope>NUCLEOTIDE SEQUENCE [LARGE SCALE GENOMIC DNA]</scope>
    <source>
        <strain evidence="2 5">ATCC 29315</strain>
    </source>
</reference>
<accession>D4DR47</accession>
<sequence length="193" mass="21726">MKRPSENCFSDGLRLSASFLPACRLFKPFIGVKNMKRLPAIFAALLLLTSCRESPAMPDNRPASQEHPTTASDAVPTNEELLAYAEGHLAVYCYHDAAAWAYELKRRGITLPPRLQQVLDEERYDPDAPVSTGSIYHLRPQQIDLLREKAENGDTAAAERLWRYYRFSAEQTPENKRQADYWDAKAGAGGQPK</sequence>
<evidence type="ECO:0000313" key="3">
    <source>
        <dbReference type="EMBL" id="EFE49795.1"/>
    </source>
</evidence>
<gene>
    <name evidence="3" type="ORF">NEIELOOT_01540</name>
    <name evidence="2" type="ORF">NELON_04040</name>
</gene>
<proteinExistence type="predicted"/>
<evidence type="ECO:0000256" key="1">
    <source>
        <dbReference type="SAM" id="MobiDB-lite"/>
    </source>
</evidence>
<protein>
    <submittedName>
        <fullName evidence="3">Uncharacterized protein</fullName>
    </submittedName>
</protein>
<evidence type="ECO:0000313" key="2">
    <source>
        <dbReference type="EMBL" id="AJE18138.1"/>
    </source>
</evidence>
<dbReference type="EMBL" id="ADBF01000042">
    <property type="protein sequence ID" value="EFE49795.1"/>
    <property type="molecule type" value="Genomic_DNA"/>
</dbReference>
<evidence type="ECO:0000313" key="4">
    <source>
        <dbReference type="Proteomes" id="UP000005536"/>
    </source>
</evidence>
<dbReference type="Proteomes" id="UP000031392">
    <property type="component" value="Chromosome"/>
</dbReference>
<dbReference type="KEGG" id="nel:NELON_04040"/>
<reference evidence="3 4" key="1">
    <citation type="submission" date="2010-02" db="EMBL/GenBank/DDBJ databases">
        <authorList>
            <person name="Weinstock G."/>
            <person name="Sodergren E."/>
            <person name="Clifton S."/>
            <person name="Fulton L."/>
            <person name="Fulton B."/>
            <person name="Courtney L."/>
            <person name="Fronick C."/>
            <person name="Harrison M."/>
            <person name="Strong C."/>
            <person name="Farmer C."/>
            <person name="Delahaunty K."/>
            <person name="Markovic C."/>
            <person name="Hall O."/>
            <person name="Minx P."/>
            <person name="Tomlinson C."/>
            <person name="Mitreva M."/>
            <person name="Nelson J."/>
            <person name="Hou S."/>
            <person name="Wollam A."/>
            <person name="Pepin K.H."/>
            <person name="Johnson M."/>
            <person name="Bhonagiri V."/>
            <person name="Zhang X."/>
            <person name="Suruliraj S."/>
            <person name="Warren W."/>
            <person name="Chinwalla A."/>
            <person name="Mardis E.R."/>
            <person name="Wilson R.K."/>
        </authorList>
    </citation>
    <scope>NUCLEOTIDE SEQUENCE [LARGE SCALE GENOMIC DNA]</scope>
    <source>
        <strain evidence="3 4">ATCC 29315</strain>
    </source>
</reference>